<comment type="caution">
    <text evidence="4">The sequence shown here is derived from an EMBL/GenBank/DDBJ whole genome shotgun (WGS) entry which is preliminary data.</text>
</comment>
<gene>
    <name evidence="4" type="ORF">FB558_5821</name>
</gene>
<dbReference type="RefSeq" id="WP_170231571.1">
    <property type="nucleotide sequence ID" value="NZ_VFPA01000003.1"/>
</dbReference>
<dbReference type="Pfam" id="PF00188">
    <property type="entry name" value="CAP"/>
    <property type="match status" value="1"/>
</dbReference>
<organism evidence="4 5">
    <name type="scientific">Pseudonocardia kunmingensis</name>
    <dbReference type="NCBI Taxonomy" id="630975"/>
    <lineage>
        <taxon>Bacteria</taxon>
        <taxon>Bacillati</taxon>
        <taxon>Actinomycetota</taxon>
        <taxon>Actinomycetes</taxon>
        <taxon>Pseudonocardiales</taxon>
        <taxon>Pseudonocardiaceae</taxon>
        <taxon>Pseudonocardia</taxon>
    </lineage>
</organism>
<evidence type="ECO:0000259" key="3">
    <source>
        <dbReference type="Pfam" id="PF00188"/>
    </source>
</evidence>
<reference evidence="4 5" key="1">
    <citation type="submission" date="2019-06" db="EMBL/GenBank/DDBJ databases">
        <title>Sequencing the genomes of 1000 actinobacteria strains.</title>
        <authorList>
            <person name="Klenk H.-P."/>
        </authorList>
    </citation>
    <scope>NUCLEOTIDE SEQUENCE [LARGE SCALE GENOMIC DNA]</scope>
    <source>
        <strain evidence="4 5">DSM 45301</strain>
    </source>
</reference>
<evidence type="ECO:0000313" key="5">
    <source>
        <dbReference type="Proteomes" id="UP000315677"/>
    </source>
</evidence>
<evidence type="ECO:0000256" key="1">
    <source>
        <dbReference type="SAM" id="MobiDB-lite"/>
    </source>
</evidence>
<feature type="domain" description="SCP" evidence="3">
    <location>
        <begin position="41"/>
        <end position="148"/>
    </location>
</feature>
<protein>
    <submittedName>
        <fullName evidence="4">Cysteine-rich secretory family protein</fullName>
    </submittedName>
</protein>
<dbReference type="SUPFAM" id="SSF55797">
    <property type="entry name" value="PR-1-like"/>
    <property type="match status" value="1"/>
</dbReference>
<feature type="compositionally biased region" description="Basic and acidic residues" evidence="1">
    <location>
        <begin position="65"/>
        <end position="91"/>
    </location>
</feature>
<dbReference type="InterPro" id="IPR035940">
    <property type="entry name" value="CAP_sf"/>
</dbReference>
<proteinExistence type="predicted"/>
<name>A0A543DL18_9PSEU</name>
<accession>A0A543DL18</accession>
<feature type="chain" id="PRO_5022054034" evidence="2">
    <location>
        <begin position="34"/>
        <end position="155"/>
    </location>
</feature>
<evidence type="ECO:0000313" key="4">
    <source>
        <dbReference type="EMBL" id="TQM10040.1"/>
    </source>
</evidence>
<dbReference type="InterPro" id="IPR014044">
    <property type="entry name" value="CAP_dom"/>
</dbReference>
<evidence type="ECO:0000256" key="2">
    <source>
        <dbReference type="SAM" id="SignalP"/>
    </source>
</evidence>
<keyword evidence="5" id="KW-1185">Reference proteome</keyword>
<dbReference type="PANTHER" id="PTHR31157:SF1">
    <property type="entry name" value="SCP DOMAIN-CONTAINING PROTEIN"/>
    <property type="match status" value="1"/>
</dbReference>
<dbReference type="CDD" id="cd05379">
    <property type="entry name" value="CAP_bacterial"/>
    <property type="match status" value="1"/>
</dbReference>
<feature type="region of interest" description="Disordered" evidence="1">
    <location>
        <begin position="62"/>
        <end position="91"/>
    </location>
</feature>
<feature type="signal peptide" evidence="2">
    <location>
        <begin position="1"/>
        <end position="33"/>
    </location>
</feature>
<dbReference type="Proteomes" id="UP000315677">
    <property type="component" value="Unassembled WGS sequence"/>
</dbReference>
<dbReference type="PANTHER" id="PTHR31157">
    <property type="entry name" value="SCP DOMAIN-CONTAINING PROTEIN"/>
    <property type="match status" value="1"/>
</dbReference>
<dbReference type="AlphaFoldDB" id="A0A543DL18"/>
<dbReference type="Gene3D" id="3.40.33.10">
    <property type="entry name" value="CAP"/>
    <property type="match status" value="1"/>
</dbReference>
<keyword evidence="2" id="KW-0732">Signal</keyword>
<dbReference type="EMBL" id="VFPA01000003">
    <property type="protein sequence ID" value="TQM10040.1"/>
    <property type="molecule type" value="Genomic_DNA"/>
</dbReference>
<sequence>MRELRGLRRAARLPLLAVLTAGALVVPATPALADDADTVVALVNEEREAAGCSPVSVDDALTEAAGRHSRDQAERGEMGHEGSDGSRVGDRATDAGYRWSSIGENVASGTTSPERAMQLWMESSGHRKNILNCKFQDIGVARVDGYWTQDFGTPR</sequence>